<sequence>MKKSSPSCQCSYLNDRIKKQEEAIAQLVEIIGTTNRRLYELDQRHHFLTQPNGKANPTPLQTST</sequence>
<dbReference type="KEGG" id="hmn:HM131_06620"/>
<gene>
    <name evidence="1" type="ORF">HM131_06620</name>
</gene>
<evidence type="ECO:0000313" key="1">
    <source>
        <dbReference type="EMBL" id="ARI76526.1"/>
    </source>
</evidence>
<proteinExistence type="predicted"/>
<dbReference type="AlphaFoldDB" id="A0A1W5ZT87"/>
<accession>A0A1W5ZT87</accession>
<evidence type="ECO:0000313" key="2">
    <source>
        <dbReference type="Proteomes" id="UP000192527"/>
    </source>
</evidence>
<dbReference type="EMBL" id="CP020772">
    <property type="protein sequence ID" value="ARI76526.1"/>
    <property type="molecule type" value="Genomic_DNA"/>
</dbReference>
<reference evidence="1 2" key="1">
    <citation type="submission" date="2017-04" db="EMBL/GenBank/DDBJ databases">
        <title>The whole genome sequencing and assembly of Halobacillus mangrovi strain.</title>
        <authorList>
            <person name="Lee S.-J."/>
            <person name="Park M.-K."/>
            <person name="Kim J.-Y."/>
            <person name="Lee Y.-J."/>
            <person name="Yi H."/>
            <person name="Bahn Y.-S."/>
            <person name="Kim J.F."/>
            <person name="Lee D.-W."/>
        </authorList>
    </citation>
    <scope>NUCLEOTIDE SEQUENCE [LARGE SCALE GENOMIC DNA]</scope>
    <source>
        <strain evidence="1 2">KTB 131</strain>
    </source>
</reference>
<dbReference type="RefSeq" id="WP_085029005.1">
    <property type="nucleotide sequence ID" value="NZ_CP020772.1"/>
</dbReference>
<protein>
    <submittedName>
        <fullName evidence="1">Uncharacterized protein</fullName>
    </submittedName>
</protein>
<keyword evidence="2" id="KW-1185">Reference proteome</keyword>
<organism evidence="1 2">
    <name type="scientific">Halobacillus mangrovi</name>
    <dbReference type="NCBI Taxonomy" id="402384"/>
    <lineage>
        <taxon>Bacteria</taxon>
        <taxon>Bacillati</taxon>
        <taxon>Bacillota</taxon>
        <taxon>Bacilli</taxon>
        <taxon>Bacillales</taxon>
        <taxon>Bacillaceae</taxon>
        <taxon>Halobacillus</taxon>
    </lineage>
</organism>
<dbReference type="Proteomes" id="UP000192527">
    <property type="component" value="Chromosome"/>
</dbReference>
<dbReference type="STRING" id="402384.HM131_06620"/>
<dbReference type="OrthoDB" id="2972095at2"/>
<name>A0A1W5ZT87_9BACI</name>